<reference evidence="1 2" key="1">
    <citation type="journal article" date="2014" name="Agronomy (Basel)">
        <title>A Draft Genome Sequence for Ensete ventricosum, the Drought-Tolerant Tree Against Hunger.</title>
        <authorList>
            <person name="Harrison J."/>
            <person name="Moore K.A."/>
            <person name="Paszkiewicz K."/>
            <person name="Jones T."/>
            <person name="Grant M."/>
            <person name="Ambacheew D."/>
            <person name="Muzemil S."/>
            <person name="Studholme D.J."/>
        </authorList>
    </citation>
    <scope>NUCLEOTIDE SEQUENCE [LARGE SCALE GENOMIC DNA]</scope>
</reference>
<sequence length="158" mass="17076">PGENCIGREKAAGEVAGELRSTESDCGGGCSTAERHHTALEEEEDRRFDMGWMEELQSALAARGLAVASIPGKGRGLITTRDFAPGESPFLPRPSLGTTRLIFGQQLLDEKSLPCSTSIGFLILLSSVVMRAEEFSERNTLDDILVTFEIGQNSIEDC</sequence>
<proteinExistence type="predicted"/>
<evidence type="ECO:0000313" key="1">
    <source>
        <dbReference type="EMBL" id="RRT61536.1"/>
    </source>
</evidence>
<evidence type="ECO:0000313" key="2">
    <source>
        <dbReference type="Proteomes" id="UP000287651"/>
    </source>
</evidence>
<comment type="caution">
    <text evidence="1">The sequence shown here is derived from an EMBL/GenBank/DDBJ whole genome shotgun (WGS) entry which is preliminary data.</text>
</comment>
<feature type="non-terminal residue" evidence="1">
    <location>
        <position position="1"/>
    </location>
</feature>
<gene>
    <name evidence="1" type="ORF">B296_00006338</name>
</gene>
<dbReference type="EMBL" id="AMZH03007351">
    <property type="protein sequence ID" value="RRT61536.1"/>
    <property type="molecule type" value="Genomic_DNA"/>
</dbReference>
<accession>A0A426ZC88</accession>
<name>A0A426ZC88_ENSVE</name>
<dbReference type="AlphaFoldDB" id="A0A426ZC88"/>
<organism evidence="1 2">
    <name type="scientific">Ensete ventricosum</name>
    <name type="common">Abyssinian banana</name>
    <name type="synonym">Musa ensete</name>
    <dbReference type="NCBI Taxonomy" id="4639"/>
    <lineage>
        <taxon>Eukaryota</taxon>
        <taxon>Viridiplantae</taxon>
        <taxon>Streptophyta</taxon>
        <taxon>Embryophyta</taxon>
        <taxon>Tracheophyta</taxon>
        <taxon>Spermatophyta</taxon>
        <taxon>Magnoliopsida</taxon>
        <taxon>Liliopsida</taxon>
        <taxon>Zingiberales</taxon>
        <taxon>Musaceae</taxon>
        <taxon>Ensete</taxon>
    </lineage>
</organism>
<dbReference type="Proteomes" id="UP000287651">
    <property type="component" value="Unassembled WGS sequence"/>
</dbReference>
<protein>
    <submittedName>
        <fullName evidence="1">Uncharacterized protein</fullName>
    </submittedName>
</protein>